<dbReference type="Pfam" id="PF09011">
    <property type="entry name" value="HMG_box_2"/>
    <property type="match status" value="1"/>
</dbReference>
<dbReference type="InterPro" id="IPR050342">
    <property type="entry name" value="HMGB"/>
</dbReference>
<feature type="compositionally biased region" description="Basic residues" evidence="9">
    <location>
        <begin position="176"/>
        <end position="186"/>
    </location>
</feature>
<dbReference type="PANTHER" id="PTHR48112">
    <property type="entry name" value="HIGH MOBILITY GROUP PROTEIN DSP1"/>
    <property type="match status" value="1"/>
</dbReference>
<protein>
    <submittedName>
        <fullName evidence="11">AmphiHMG1/2</fullName>
    </submittedName>
</protein>
<name>Q6PUE4_BRABE</name>
<dbReference type="InterPro" id="IPR009071">
    <property type="entry name" value="HMG_box_dom"/>
</dbReference>
<evidence type="ECO:0000256" key="4">
    <source>
        <dbReference type="ARBA" id="ARBA00022454"/>
    </source>
</evidence>
<dbReference type="InterPro" id="IPR016024">
    <property type="entry name" value="ARM-type_fold"/>
</dbReference>
<comment type="similarity">
    <text evidence="3">Belongs to the HMGB family.</text>
</comment>
<dbReference type="AlphaFoldDB" id="Q6PUE4"/>
<dbReference type="PROSITE" id="PS50118">
    <property type="entry name" value="HMG_BOX_2"/>
    <property type="match status" value="2"/>
</dbReference>
<organism evidence="11">
    <name type="scientific">Branchiostoma belcheri tsingtauense</name>
    <dbReference type="NCBI Taxonomy" id="155462"/>
    <lineage>
        <taxon>Eukaryota</taxon>
        <taxon>Metazoa</taxon>
        <taxon>Chordata</taxon>
        <taxon>Cephalochordata</taxon>
        <taxon>Leptocardii</taxon>
        <taxon>Amphioxiformes</taxon>
        <taxon>Branchiostomatidae</taxon>
        <taxon>Branchiostoma</taxon>
    </lineage>
</organism>
<keyword evidence="7 8" id="KW-0539">Nucleus</keyword>
<feature type="compositionally biased region" description="Acidic residues" evidence="9">
    <location>
        <begin position="192"/>
        <end position="222"/>
    </location>
</feature>
<feature type="region of interest" description="Disordered" evidence="9">
    <location>
        <begin position="72"/>
        <end position="99"/>
    </location>
</feature>
<feature type="domain" description="HMG box" evidence="10">
    <location>
        <begin position="98"/>
        <end position="166"/>
    </location>
</feature>
<feature type="DNA-binding region" description="HMG box" evidence="8">
    <location>
        <begin position="8"/>
        <end position="78"/>
    </location>
</feature>
<feature type="region of interest" description="Disordered" evidence="9">
    <location>
        <begin position="140"/>
        <end position="222"/>
    </location>
</feature>
<dbReference type="EMBL" id="AY578709">
    <property type="protein sequence ID" value="AAS91553.1"/>
    <property type="molecule type" value="Genomic_DNA"/>
</dbReference>
<dbReference type="GO" id="GO:0005634">
    <property type="term" value="C:nucleus"/>
    <property type="evidence" value="ECO:0007669"/>
    <property type="project" value="UniProtKB-SubCell"/>
</dbReference>
<dbReference type="Gene3D" id="1.10.30.10">
    <property type="entry name" value="High mobility group box domain"/>
    <property type="match status" value="2"/>
</dbReference>
<comment type="subcellular location">
    <subcellularLocation>
        <location evidence="2">Chromosome</location>
    </subcellularLocation>
    <subcellularLocation>
        <location evidence="1">Nucleus</location>
    </subcellularLocation>
</comment>
<reference evidence="11" key="1">
    <citation type="journal article" date="2005" name="Int. J. Dev. Biol.">
        <title>Developmental expression of the High Mobility Group B gene in the amphioxus, Branchiostoma belcheri tsingtauense.</title>
        <authorList>
            <person name="Huang X."/>
            <person name="Wang L."/>
            <person name="Zhang H."/>
        </authorList>
    </citation>
    <scope>NUCLEOTIDE SEQUENCE</scope>
</reference>
<evidence type="ECO:0000313" key="11">
    <source>
        <dbReference type="EMBL" id="AAS91553.1"/>
    </source>
</evidence>
<evidence type="ECO:0000256" key="5">
    <source>
        <dbReference type="ARBA" id="ARBA00022737"/>
    </source>
</evidence>
<dbReference type="FunFam" id="1.10.30.10:FF:000006">
    <property type="entry name" value="High mobility group protein B1"/>
    <property type="match status" value="1"/>
</dbReference>
<accession>Q6PUE4</accession>
<evidence type="ECO:0000256" key="1">
    <source>
        <dbReference type="ARBA" id="ARBA00004123"/>
    </source>
</evidence>
<dbReference type="SUPFAM" id="SSF47095">
    <property type="entry name" value="HMG-box"/>
    <property type="match status" value="2"/>
</dbReference>
<dbReference type="SMART" id="SM00398">
    <property type="entry name" value="HMG"/>
    <property type="match status" value="2"/>
</dbReference>
<dbReference type="FunFam" id="1.10.30.10:FF:000016">
    <property type="entry name" value="FACT complex subunit SSRP1"/>
    <property type="match status" value="1"/>
</dbReference>
<dbReference type="GO" id="GO:0005694">
    <property type="term" value="C:chromosome"/>
    <property type="evidence" value="ECO:0007669"/>
    <property type="project" value="UniProtKB-SubCell"/>
</dbReference>
<keyword evidence="4" id="KW-0158">Chromosome</keyword>
<dbReference type="SUPFAM" id="SSF48371">
    <property type="entry name" value="ARM repeat"/>
    <property type="match status" value="1"/>
</dbReference>
<dbReference type="PANTHER" id="PTHR48112:SF32">
    <property type="entry name" value="HIGH MOBILITY GROUP PROTEIN B3"/>
    <property type="match status" value="1"/>
</dbReference>
<dbReference type="GO" id="GO:0003677">
    <property type="term" value="F:DNA binding"/>
    <property type="evidence" value="ECO:0007669"/>
    <property type="project" value="UniProtKB-UniRule"/>
</dbReference>
<dbReference type="PRINTS" id="PR00886">
    <property type="entry name" value="HIGHMOBLTY12"/>
</dbReference>
<evidence type="ECO:0000256" key="6">
    <source>
        <dbReference type="ARBA" id="ARBA00023125"/>
    </source>
</evidence>
<dbReference type="InterPro" id="IPR036910">
    <property type="entry name" value="HMG_box_dom_sf"/>
</dbReference>
<proteinExistence type="inferred from homology"/>
<sequence>MPKDKNKPKGKMSAYACFVQECRREHEKKYPNKQVVFTEFSQKCASRWKTMNDDEKKRFQALAEADKRRYEQDMAKYVPPKGAEGGRRKRKKKDPNAPKRAMSAFFMYCADARPKVRAAHPDFQVGDIAKILGKQWKEISDSDKAKYEKKAQTEKARYQKELAEYKRSGGGASPAKKGRPAKKAPPPKRVEEEDDDDEDEDEEEEEEEEDEDEDDEEDEEDE</sequence>
<evidence type="ECO:0000256" key="7">
    <source>
        <dbReference type="ARBA" id="ARBA00023242"/>
    </source>
</evidence>
<feature type="compositionally biased region" description="Basic and acidic residues" evidence="9">
    <location>
        <begin position="140"/>
        <end position="167"/>
    </location>
</feature>
<keyword evidence="5" id="KW-0677">Repeat</keyword>
<dbReference type="Pfam" id="PF00505">
    <property type="entry name" value="HMG_box"/>
    <property type="match status" value="1"/>
</dbReference>
<evidence type="ECO:0000256" key="9">
    <source>
        <dbReference type="SAM" id="MobiDB-lite"/>
    </source>
</evidence>
<feature type="DNA-binding region" description="HMG box" evidence="8">
    <location>
        <begin position="98"/>
        <end position="166"/>
    </location>
</feature>
<evidence type="ECO:0000259" key="10">
    <source>
        <dbReference type="PROSITE" id="PS50118"/>
    </source>
</evidence>
<evidence type="ECO:0000256" key="8">
    <source>
        <dbReference type="PROSITE-ProRule" id="PRU00267"/>
    </source>
</evidence>
<dbReference type="CDD" id="cd21978">
    <property type="entry name" value="HMG-box_HMGB_rpt1"/>
    <property type="match status" value="1"/>
</dbReference>
<evidence type="ECO:0000256" key="2">
    <source>
        <dbReference type="ARBA" id="ARBA00004286"/>
    </source>
</evidence>
<keyword evidence="6 8" id="KW-0238">DNA-binding</keyword>
<evidence type="ECO:0000256" key="3">
    <source>
        <dbReference type="ARBA" id="ARBA00008774"/>
    </source>
</evidence>
<feature type="domain" description="HMG box" evidence="10">
    <location>
        <begin position="8"/>
        <end position="78"/>
    </location>
</feature>